<dbReference type="PANTHER" id="PTHR30294:SF29">
    <property type="entry name" value="MULTIDRUG ABC TRANSPORTER PERMEASE YBHS-RELATED"/>
    <property type="match status" value="1"/>
</dbReference>
<gene>
    <name evidence="7" type="ORF">BBF96_05335</name>
</gene>
<evidence type="ECO:0000256" key="3">
    <source>
        <dbReference type="ARBA" id="ARBA00022692"/>
    </source>
</evidence>
<dbReference type="KEGG" id="aft:BBF96_05335"/>
<feature type="transmembrane region" description="Helical" evidence="6">
    <location>
        <begin position="133"/>
        <end position="152"/>
    </location>
</feature>
<feature type="transmembrane region" description="Helical" evidence="6">
    <location>
        <begin position="12"/>
        <end position="36"/>
    </location>
</feature>
<keyword evidence="3 6" id="KW-0812">Transmembrane</keyword>
<feature type="transmembrane region" description="Helical" evidence="6">
    <location>
        <begin position="51"/>
        <end position="72"/>
    </location>
</feature>
<sequence length="236" mass="26740">MSKTFTIFKREFRSYFLSMSAYVFIGFYLLIIGYFFSSFVLSTRLAELRPIINNMAIIFIFVSPLLTMRLWAEEKKGGTDQLLLTAPARISSLVLGKFFASLAVFVVILVITLEFPITLGIFGSPDLGPIFTGYLGLLLLGAACIAVGNFASSLTENQIIAGVISFGLLLLFWVFSWADEFLPRWIGTFLSNLSILTHYFDFTKGIIDLGHVVYYLSFIFFWLFLTGLNLERKRWS</sequence>
<dbReference type="EMBL" id="CP016379">
    <property type="protein sequence ID" value="AZR72862.1"/>
    <property type="molecule type" value="Genomic_DNA"/>
</dbReference>
<feature type="transmembrane region" description="Helical" evidence="6">
    <location>
        <begin position="212"/>
        <end position="230"/>
    </location>
</feature>
<dbReference type="GO" id="GO:0005886">
    <property type="term" value="C:plasma membrane"/>
    <property type="evidence" value="ECO:0007669"/>
    <property type="project" value="UniProtKB-SubCell"/>
</dbReference>
<evidence type="ECO:0000256" key="2">
    <source>
        <dbReference type="ARBA" id="ARBA00022475"/>
    </source>
</evidence>
<dbReference type="Proteomes" id="UP000267250">
    <property type="component" value="Chromosome"/>
</dbReference>
<feature type="transmembrane region" description="Helical" evidence="6">
    <location>
        <begin position="159"/>
        <end position="176"/>
    </location>
</feature>
<evidence type="ECO:0000313" key="7">
    <source>
        <dbReference type="EMBL" id="AZR72862.1"/>
    </source>
</evidence>
<dbReference type="GO" id="GO:0140359">
    <property type="term" value="F:ABC-type transporter activity"/>
    <property type="evidence" value="ECO:0007669"/>
    <property type="project" value="InterPro"/>
</dbReference>
<dbReference type="OrthoDB" id="9794512at2"/>
<dbReference type="InterPro" id="IPR051449">
    <property type="entry name" value="ABC-2_transporter_component"/>
</dbReference>
<evidence type="ECO:0000256" key="1">
    <source>
        <dbReference type="ARBA" id="ARBA00004651"/>
    </source>
</evidence>
<reference evidence="7 8" key="1">
    <citation type="submission" date="2016-07" db="EMBL/GenBank/DDBJ databases">
        <title>Genome and transcriptome analysis of iron-reducing fermentative bacteria Anoxybacter fermentans.</title>
        <authorList>
            <person name="Zeng X."/>
            <person name="Shao Z."/>
        </authorList>
    </citation>
    <scope>NUCLEOTIDE SEQUENCE [LARGE SCALE GENOMIC DNA]</scope>
    <source>
        <strain evidence="7 8">DY22613</strain>
    </source>
</reference>
<evidence type="ECO:0000313" key="8">
    <source>
        <dbReference type="Proteomes" id="UP000267250"/>
    </source>
</evidence>
<keyword evidence="2" id="KW-1003">Cell membrane</keyword>
<dbReference type="PANTHER" id="PTHR30294">
    <property type="entry name" value="MEMBRANE COMPONENT OF ABC TRANSPORTER YHHJ-RELATED"/>
    <property type="match status" value="1"/>
</dbReference>
<feature type="transmembrane region" description="Helical" evidence="6">
    <location>
        <begin position="93"/>
        <end position="113"/>
    </location>
</feature>
<name>A0A3Q9HQ14_9FIRM</name>
<keyword evidence="8" id="KW-1185">Reference proteome</keyword>
<comment type="subcellular location">
    <subcellularLocation>
        <location evidence="1">Cell membrane</location>
        <topology evidence="1">Multi-pass membrane protein</topology>
    </subcellularLocation>
</comment>
<organism evidence="7 8">
    <name type="scientific">Anoxybacter fermentans</name>
    <dbReference type="NCBI Taxonomy" id="1323375"/>
    <lineage>
        <taxon>Bacteria</taxon>
        <taxon>Bacillati</taxon>
        <taxon>Bacillota</taxon>
        <taxon>Clostridia</taxon>
        <taxon>Halanaerobiales</taxon>
        <taxon>Anoxybacter</taxon>
    </lineage>
</organism>
<dbReference type="AlphaFoldDB" id="A0A3Q9HQ14"/>
<dbReference type="RefSeq" id="WP_127016200.1">
    <property type="nucleotide sequence ID" value="NZ_CP016379.1"/>
</dbReference>
<evidence type="ECO:0000256" key="5">
    <source>
        <dbReference type="ARBA" id="ARBA00023136"/>
    </source>
</evidence>
<evidence type="ECO:0000256" key="6">
    <source>
        <dbReference type="SAM" id="Phobius"/>
    </source>
</evidence>
<dbReference type="Pfam" id="PF12679">
    <property type="entry name" value="ABC2_membrane_2"/>
    <property type="match status" value="1"/>
</dbReference>
<protein>
    <submittedName>
        <fullName evidence="7">ABC transporter permease</fullName>
    </submittedName>
</protein>
<accession>A0A3Q9HQ14</accession>
<keyword evidence="5 6" id="KW-0472">Membrane</keyword>
<evidence type="ECO:0000256" key="4">
    <source>
        <dbReference type="ARBA" id="ARBA00022989"/>
    </source>
</evidence>
<proteinExistence type="predicted"/>
<keyword evidence="4 6" id="KW-1133">Transmembrane helix</keyword>